<evidence type="ECO:0000256" key="7">
    <source>
        <dbReference type="SAM" id="MobiDB-lite"/>
    </source>
</evidence>
<feature type="domain" description="PAS" evidence="10">
    <location>
        <begin position="432"/>
        <end position="486"/>
    </location>
</feature>
<dbReference type="InterPro" id="IPR013655">
    <property type="entry name" value="PAS_fold_3"/>
</dbReference>
<dbReference type="PANTHER" id="PTHR43304">
    <property type="entry name" value="PHYTOCHROME-LIKE PROTEIN CPH1"/>
    <property type="match status" value="1"/>
</dbReference>
<dbReference type="Pfam" id="PF08447">
    <property type="entry name" value="PAS_3"/>
    <property type="match status" value="1"/>
</dbReference>
<feature type="modified residue" description="4-aspartylphosphate" evidence="6">
    <location>
        <position position="987"/>
    </location>
</feature>
<keyword evidence="3 6" id="KW-0597">Phosphoprotein</keyword>
<dbReference type="Gene3D" id="3.30.565.10">
    <property type="entry name" value="Histidine kinase-like ATPase, C-terminal domain"/>
    <property type="match status" value="1"/>
</dbReference>
<evidence type="ECO:0000313" key="12">
    <source>
        <dbReference type="EMBL" id="GLH71389.1"/>
    </source>
</evidence>
<dbReference type="InterPro" id="IPR001610">
    <property type="entry name" value="PAC"/>
</dbReference>
<comment type="catalytic activity">
    <reaction evidence="1">
        <text>ATP + protein L-histidine = ADP + protein N-phospho-L-histidine.</text>
        <dbReference type="EC" id="2.7.13.3"/>
    </reaction>
</comment>
<dbReference type="InterPro" id="IPR013656">
    <property type="entry name" value="PAS_4"/>
</dbReference>
<dbReference type="Gene3D" id="3.30.450.20">
    <property type="entry name" value="PAS domain"/>
    <property type="match status" value="4"/>
</dbReference>
<dbReference type="InterPro" id="IPR036097">
    <property type="entry name" value="HisK_dim/P_sf"/>
</dbReference>
<comment type="caution">
    <text evidence="12">The sequence shown here is derived from an EMBL/GenBank/DDBJ whole genome shotgun (WGS) entry which is preliminary data.</text>
</comment>
<feature type="domain" description="Histidine kinase" evidence="8">
    <location>
        <begin position="689"/>
        <end position="915"/>
    </location>
</feature>
<dbReference type="Gene3D" id="3.30.450.40">
    <property type="match status" value="1"/>
</dbReference>
<dbReference type="InterPro" id="IPR013767">
    <property type="entry name" value="PAS_fold"/>
</dbReference>
<feature type="domain" description="PAS" evidence="10">
    <location>
        <begin position="307"/>
        <end position="376"/>
    </location>
</feature>
<feature type="domain" description="PAS" evidence="10">
    <location>
        <begin position="184"/>
        <end position="227"/>
    </location>
</feature>
<evidence type="ECO:0000256" key="2">
    <source>
        <dbReference type="ARBA" id="ARBA00012438"/>
    </source>
</evidence>
<evidence type="ECO:0000313" key="13">
    <source>
        <dbReference type="Proteomes" id="UP001165089"/>
    </source>
</evidence>
<evidence type="ECO:0000259" key="8">
    <source>
        <dbReference type="PROSITE" id="PS50109"/>
    </source>
</evidence>
<dbReference type="Pfam" id="PF00989">
    <property type="entry name" value="PAS"/>
    <property type="match status" value="1"/>
</dbReference>
<dbReference type="InterPro" id="IPR000700">
    <property type="entry name" value="PAS-assoc_C"/>
</dbReference>
<dbReference type="SUPFAM" id="SSF55785">
    <property type="entry name" value="PYP-like sensor domain (PAS domain)"/>
    <property type="match status" value="4"/>
</dbReference>
<dbReference type="SMART" id="SM00388">
    <property type="entry name" value="HisKA"/>
    <property type="match status" value="1"/>
</dbReference>
<dbReference type="InterPro" id="IPR004358">
    <property type="entry name" value="Sig_transdc_His_kin-like_C"/>
</dbReference>
<gene>
    <name evidence="12" type="ORF">GETHPA_29230</name>
</gene>
<dbReference type="SUPFAM" id="SSF52172">
    <property type="entry name" value="CheY-like"/>
    <property type="match status" value="1"/>
</dbReference>
<dbReference type="EMBL" id="BSDD01000007">
    <property type="protein sequence ID" value="GLH71389.1"/>
    <property type="molecule type" value="Genomic_DNA"/>
</dbReference>
<dbReference type="SMART" id="SM00065">
    <property type="entry name" value="GAF"/>
    <property type="match status" value="1"/>
</dbReference>
<dbReference type="RefSeq" id="WP_285727654.1">
    <property type="nucleotide sequence ID" value="NZ_BSDD01000007.1"/>
</dbReference>
<dbReference type="Pfam" id="PF02518">
    <property type="entry name" value="HATPase_c"/>
    <property type="match status" value="1"/>
</dbReference>
<keyword evidence="5" id="KW-0418">Kinase</keyword>
<dbReference type="SUPFAM" id="SSF47384">
    <property type="entry name" value="Homodimeric domain of signal transducing histidine kinase"/>
    <property type="match status" value="1"/>
</dbReference>
<evidence type="ECO:0000256" key="5">
    <source>
        <dbReference type="ARBA" id="ARBA00022777"/>
    </source>
</evidence>
<dbReference type="InterPro" id="IPR001789">
    <property type="entry name" value="Sig_transdc_resp-reg_receiver"/>
</dbReference>
<dbReference type="SMART" id="SM00091">
    <property type="entry name" value="PAS"/>
    <property type="match status" value="4"/>
</dbReference>
<dbReference type="InterPro" id="IPR036890">
    <property type="entry name" value="HATPase_C_sf"/>
</dbReference>
<dbReference type="InterPro" id="IPR029016">
    <property type="entry name" value="GAF-like_dom_sf"/>
</dbReference>
<dbReference type="InterPro" id="IPR003594">
    <property type="entry name" value="HATPase_dom"/>
</dbReference>
<evidence type="ECO:0000259" key="10">
    <source>
        <dbReference type="PROSITE" id="PS50112"/>
    </source>
</evidence>
<evidence type="ECO:0000256" key="6">
    <source>
        <dbReference type="PROSITE-ProRule" id="PRU00169"/>
    </source>
</evidence>
<dbReference type="PROSITE" id="PS50113">
    <property type="entry name" value="PAC"/>
    <property type="match status" value="2"/>
</dbReference>
<dbReference type="SMART" id="SM00448">
    <property type="entry name" value="REC"/>
    <property type="match status" value="1"/>
</dbReference>
<dbReference type="InterPro" id="IPR005467">
    <property type="entry name" value="His_kinase_dom"/>
</dbReference>
<evidence type="ECO:0000259" key="11">
    <source>
        <dbReference type="PROSITE" id="PS50113"/>
    </source>
</evidence>
<feature type="domain" description="Response regulatory" evidence="9">
    <location>
        <begin position="936"/>
        <end position="1052"/>
    </location>
</feature>
<dbReference type="EC" id="2.7.13.3" evidence="2"/>
<evidence type="ECO:0000256" key="4">
    <source>
        <dbReference type="ARBA" id="ARBA00022679"/>
    </source>
</evidence>
<dbReference type="InterPro" id="IPR003018">
    <property type="entry name" value="GAF"/>
</dbReference>
<dbReference type="Pfam" id="PF13426">
    <property type="entry name" value="PAS_9"/>
    <property type="match status" value="1"/>
</dbReference>
<proteinExistence type="predicted"/>
<evidence type="ECO:0000256" key="1">
    <source>
        <dbReference type="ARBA" id="ARBA00000085"/>
    </source>
</evidence>
<dbReference type="PROSITE" id="PS50110">
    <property type="entry name" value="RESPONSE_REGULATORY"/>
    <property type="match status" value="1"/>
</dbReference>
<dbReference type="InterPro" id="IPR011006">
    <property type="entry name" value="CheY-like_superfamily"/>
</dbReference>
<evidence type="ECO:0000259" key="9">
    <source>
        <dbReference type="PROSITE" id="PS50110"/>
    </source>
</evidence>
<dbReference type="PROSITE" id="PS50112">
    <property type="entry name" value="PAS"/>
    <property type="match status" value="4"/>
</dbReference>
<dbReference type="CDD" id="cd00082">
    <property type="entry name" value="HisKA"/>
    <property type="match status" value="1"/>
</dbReference>
<dbReference type="SUPFAM" id="SSF55874">
    <property type="entry name" value="ATPase domain of HSP90 chaperone/DNA topoisomerase II/histidine kinase"/>
    <property type="match status" value="1"/>
</dbReference>
<dbReference type="Pfam" id="PF13185">
    <property type="entry name" value="GAF_2"/>
    <property type="match status" value="1"/>
</dbReference>
<dbReference type="PANTHER" id="PTHR43304:SF1">
    <property type="entry name" value="PAC DOMAIN-CONTAINING PROTEIN"/>
    <property type="match status" value="1"/>
</dbReference>
<dbReference type="CDD" id="cd00130">
    <property type="entry name" value="PAS"/>
    <property type="match status" value="4"/>
</dbReference>
<dbReference type="Proteomes" id="UP001165089">
    <property type="component" value="Unassembled WGS sequence"/>
</dbReference>
<dbReference type="CDD" id="cd00156">
    <property type="entry name" value="REC"/>
    <property type="match status" value="1"/>
</dbReference>
<dbReference type="SUPFAM" id="SSF55781">
    <property type="entry name" value="GAF domain-like"/>
    <property type="match status" value="1"/>
</dbReference>
<dbReference type="Pfam" id="PF08448">
    <property type="entry name" value="PAS_4"/>
    <property type="match status" value="1"/>
</dbReference>
<feature type="compositionally biased region" description="Pro residues" evidence="7">
    <location>
        <begin position="1"/>
        <end position="17"/>
    </location>
</feature>
<dbReference type="InterPro" id="IPR052162">
    <property type="entry name" value="Sensor_kinase/Photoreceptor"/>
</dbReference>
<reference evidence="12 13" key="1">
    <citation type="journal article" date="2023" name="Antonie Van Leeuwenhoek">
        <title>Mesoterricola silvestris gen. nov., sp. nov., Mesoterricola sediminis sp. nov., Geothrix oryzae sp. nov., Geothrix edaphica sp. nov., Geothrix rubra sp. nov., and Geothrix limicola sp. nov., six novel members of Acidobacteriota isolated from soils.</title>
        <authorList>
            <person name="Itoh H."/>
            <person name="Sugisawa Y."/>
            <person name="Mise K."/>
            <person name="Xu Z."/>
            <person name="Kuniyasu M."/>
            <person name="Ushijima N."/>
            <person name="Kawano K."/>
            <person name="Kobayashi E."/>
            <person name="Shiratori Y."/>
            <person name="Masuda Y."/>
            <person name="Senoo K."/>
        </authorList>
    </citation>
    <scope>NUCLEOTIDE SEQUENCE [LARGE SCALE GENOMIC DNA]</scope>
    <source>
        <strain evidence="12 13">Red803</strain>
    </source>
</reference>
<accession>A0ABQ5QA03</accession>
<feature type="region of interest" description="Disordered" evidence="7">
    <location>
        <begin position="1"/>
        <end position="22"/>
    </location>
</feature>
<dbReference type="SMART" id="SM00086">
    <property type="entry name" value="PAC"/>
    <property type="match status" value="4"/>
</dbReference>
<dbReference type="SMART" id="SM00387">
    <property type="entry name" value="HATPase_c"/>
    <property type="match status" value="1"/>
</dbReference>
<keyword evidence="13" id="KW-1185">Reference proteome</keyword>
<dbReference type="InterPro" id="IPR000014">
    <property type="entry name" value="PAS"/>
</dbReference>
<dbReference type="InterPro" id="IPR035965">
    <property type="entry name" value="PAS-like_dom_sf"/>
</dbReference>
<name>A0ABQ5QA03_9BACT</name>
<dbReference type="PROSITE" id="PS50109">
    <property type="entry name" value="HIS_KIN"/>
    <property type="match status" value="1"/>
</dbReference>
<dbReference type="InterPro" id="IPR003661">
    <property type="entry name" value="HisK_dim/P_dom"/>
</dbReference>
<dbReference type="Gene3D" id="3.40.50.2300">
    <property type="match status" value="1"/>
</dbReference>
<sequence>MADPVPLPGDPNAPLGPDPSRQAREATFRIAEAALAATDLDQLFASVHEIVRGLMPADNFYIALHEPDQGLVSFPYWVDQMEPAQPTRTFGRGLTEYVLRTGTPQLVDEVRLVRLRLEGEIDRVGPEALAWLGVPLAGSRGTFGVLVVQSYGGGHPYGPAERDLLTFVSGQVAMAIERKRAETAYRLTRAAIDHARESVFGLQEDGRLIFVNQAACDGLGYTRDELLALRIMDIDPRLDEAAWARIWREGHQGQGLLIETTQRRKDGTFRPVEVSRNFFVFEGREVLFANVRDISERQAAESALRFSEEKFSRAFHASPDAINITRVSDGTYLDVSEGFTRLLGWTREEAVGRSALDMGIWAEPSDRERMVALLRERGEFTNFEAPFRGRDGQVIIGLMSGKRMEVEGEPCLLTFTRDITERKQAEAVLRATERRLWTVMKNSQAVIFQLDPEGRFLLSEGRGLEVLGLSPGQVVGQSAFDLYRDDPALEDQLKRALAGQGSRELTRAAGRIFDNVLTPVFDDDGRLDSVIGIATDVTEQQTTQAALLAERSLFVGGPVMVVKWRATEGWPVDYISPNIKSILGFDPGDLTSGRISYDSLVHPEDLVANRQASAAFKAKGLTHYEQHYRIRTASGEYRWFYDFTAIVPGPDATPAYYLGYLLDLTDRRQAEEAVRQAQKLESLGVLAGGIAHDFNNLLTAVLGNLNLAQMSLAKGNPAEPYLENMERGILRAAELTKQMLAYSGRGHFIVQFQNLNQVVQEFTHLLEVSISKKVALHFDLDPDLPPIEADAAQIQQVVLNLVTNAADAIGDREGSIRIRTGLERLEGDPLLAAALPGQDLPAGAYVVLEVEDTGCGMNREVLDRIFDPFFTTKTTGRGLGLSALLGILRGHNAGLRIASEPGRGSSFQLYFPAASNRLPAPTAATAEAGPRRLRGRVLVVDDEELILETTAMALSAIGFEVEKARDGLEAVARVEAGREGLDLVLMDLTMPRMDGREALLAIHRLAPDLPVILSSGYNEQDSLQAFDGEGPAAFLQKPYQVQELRRVLQGVLGKA</sequence>
<organism evidence="12 13">
    <name type="scientific">Geothrix rubra</name>
    <dbReference type="NCBI Taxonomy" id="2927977"/>
    <lineage>
        <taxon>Bacteria</taxon>
        <taxon>Pseudomonadati</taxon>
        <taxon>Acidobacteriota</taxon>
        <taxon>Holophagae</taxon>
        <taxon>Holophagales</taxon>
        <taxon>Holophagaceae</taxon>
        <taxon>Geothrix</taxon>
    </lineage>
</organism>
<dbReference type="Gene3D" id="1.10.287.130">
    <property type="match status" value="1"/>
</dbReference>
<dbReference type="Pfam" id="PF00072">
    <property type="entry name" value="Response_reg"/>
    <property type="match status" value="1"/>
</dbReference>
<feature type="domain" description="PAC" evidence="11">
    <location>
        <begin position="499"/>
        <end position="549"/>
    </location>
</feature>
<dbReference type="PRINTS" id="PR00344">
    <property type="entry name" value="BCTRLSENSOR"/>
</dbReference>
<protein>
    <recommendedName>
        <fullName evidence="2">histidine kinase</fullName>
        <ecNumber evidence="2">2.7.13.3</ecNumber>
    </recommendedName>
</protein>
<feature type="domain" description="PAS" evidence="10">
    <location>
        <begin position="568"/>
        <end position="605"/>
    </location>
</feature>
<feature type="domain" description="PAC" evidence="11">
    <location>
        <begin position="624"/>
        <end position="676"/>
    </location>
</feature>
<evidence type="ECO:0000256" key="3">
    <source>
        <dbReference type="ARBA" id="ARBA00022553"/>
    </source>
</evidence>
<dbReference type="NCBIfam" id="TIGR00229">
    <property type="entry name" value="sensory_box"/>
    <property type="match status" value="4"/>
</dbReference>
<keyword evidence="4" id="KW-0808">Transferase</keyword>